<dbReference type="SUPFAM" id="SSF50037">
    <property type="entry name" value="C-terminal domain of transcriptional repressors"/>
    <property type="match status" value="1"/>
</dbReference>
<keyword evidence="4" id="KW-0092">Biotin</keyword>
<dbReference type="CDD" id="cd16442">
    <property type="entry name" value="BPL"/>
    <property type="match status" value="1"/>
</dbReference>
<evidence type="ECO:0000256" key="1">
    <source>
        <dbReference type="ARBA" id="ARBA00022598"/>
    </source>
</evidence>
<dbReference type="NCBIfam" id="TIGR00121">
    <property type="entry name" value="birA_ligase"/>
    <property type="match status" value="1"/>
</dbReference>
<keyword evidence="2" id="KW-0547">Nucleotide-binding</keyword>
<proteinExistence type="predicted"/>
<dbReference type="GO" id="GO:0005524">
    <property type="term" value="F:ATP binding"/>
    <property type="evidence" value="ECO:0007669"/>
    <property type="project" value="UniProtKB-KW"/>
</dbReference>
<evidence type="ECO:0000256" key="4">
    <source>
        <dbReference type="ARBA" id="ARBA00023267"/>
    </source>
</evidence>
<dbReference type="InterPro" id="IPR045864">
    <property type="entry name" value="aa-tRNA-synth_II/BPL/LPL"/>
</dbReference>
<evidence type="ECO:0000256" key="3">
    <source>
        <dbReference type="ARBA" id="ARBA00022840"/>
    </source>
</evidence>
<dbReference type="Pfam" id="PF02237">
    <property type="entry name" value="BPL_C"/>
    <property type="match status" value="1"/>
</dbReference>
<organism evidence="8 9">
    <name type="scientific">Altererythrobacter lutimaris</name>
    <dbReference type="NCBI Taxonomy" id="2743979"/>
    <lineage>
        <taxon>Bacteria</taxon>
        <taxon>Pseudomonadati</taxon>
        <taxon>Pseudomonadota</taxon>
        <taxon>Alphaproteobacteria</taxon>
        <taxon>Sphingomonadales</taxon>
        <taxon>Erythrobacteraceae</taxon>
        <taxon>Altererythrobacter</taxon>
    </lineage>
</organism>
<dbReference type="EC" id="6.3.4.15" evidence="5"/>
<dbReference type="PANTHER" id="PTHR12835:SF5">
    <property type="entry name" value="BIOTIN--PROTEIN LIGASE"/>
    <property type="match status" value="1"/>
</dbReference>
<evidence type="ECO:0000256" key="5">
    <source>
        <dbReference type="ARBA" id="ARBA00024227"/>
    </source>
</evidence>
<protein>
    <recommendedName>
        <fullName evidence="5">biotin--[biotin carboxyl-carrier protein] ligase</fullName>
        <ecNumber evidence="5">6.3.4.15</ecNumber>
    </recommendedName>
</protein>
<dbReference type="InterPro" id="IPR004408">
    <property type="entry name" value="Biotin_CoA_COase_ligase"/>
</dbReference>
<sequence>MIQVVAETGSTNADLIARLNEGERVAEGHWLIADRQTSGRGRQGRDWFDGSGNFMGSTVIHLTPQDPAPHTLSLAVGLAVYEAVRPFGPAAASLMLKWPNDLLLNGGKLCGILLERVNDTIVAGVGVNLNSAPELPNRETIALSKFGPAPDRDIFASSLAKALDTELERWRTYGLPALIRRWEAVGTPRGTLLSVHEPDGSLIEGQFAGLDVEGTLQLRLEDGSTRAIHAGDVFLV</sequence>
<dbReference type="Gene3D" id="3.30.930.10">
    <property type="entry name" value="Bira Bifunctional Protein, Domain 2"/>
    <property type="match status" value="1"/>
</dbReference>
<dbReference type="GO" id="GO:0005737">
    <property type="term" value="C:cytoplasm"/>
    <property type="evidence" value="ECO:0007669"/>
    <property type="project" value="TreeGrafter"/>
</dbReference>
<reference evidence="8 9" key="1">
    <citation type="submission" date="2020-06" db="EMBL/GenBank/DDBJ databases">
        <title>Altererythrobacter lutimaris sp. nov., a marine bacterium isolated from a tidal flat.</title>
        <authorList>
            <person name="Kim D."/>
            <person name="Yoo Y."/>
            <person name="Kim J.-J."/>
        </authorList>
    </citation>
    <scope>NUCLEOTIDE SEQUENCE [LARGE SCALE GENOMIC DNA]</scope>
    <source>
        <strain evidence="8 9">JGD-16</strain>
    </source>
</reference>
<feature type="domain" description="BPL/LPL catalytic" evidence="7">
    <location>
        <begin position="1"/>
        <end position="171"/>
    </location>
</feature>
<keyword evidence="1 8" id="KW-0436">Ligase</keyword>
<name>A0A850H848_9SPHN</name>
<comment type="caution">
    <text evidence="8">The sequence shown here is derived from an EMBL/GenBank/DDBJ whole genome shotgun (WGS) entry which is preliminary data.</text>
</comment>
<dbReference type="Proteomes" id="UP000546031">
    <property type="component" value="Unassembled WGS sequence"/>
</dbReference>
<evidence type="ECO:0000259" key="7">
    <source>
        <dbReference type="PROSITE" id="PS51733"/>
    </source>
</evidence>
<dbReference type="PROSITE" id="PS51733">
    <property type="entry name" value="BPL_LPL_CATALYTIC"/>
    <property type="match status" value="1"/>
</dbReference>
<dbReference type="SUPFAM" id="SSF55681">
    <property type="entry name" value="Class II aaRS and biotin synthetases"/>
    <property type="match status" value="1"/>
</dbReference>
<evidence type="ECO:0000256" key="2">
    <source>
        <dbReference type="ARBA" id="ARBA00022741"/>
    </source>
</evidence>
<dbReference type="RefSeq" id="WP_176272284.1">
    <property type="nucleotide sequence ID" value="NZ_JABWTA010000001.1"/>
</dbReference>
<comment type="catalytic activity">
    <reaction evidence="6">
        <text>biotin + L-lysyl-[protein] + ATP = N(6)-biotinyl-L-lysyl-[protein] + AMP + diphosphate + H(+)</text>
        <dbReference type="Rhea" id="RHEA:11756"/>
        <dbReference type="Rhea" id="RHEA-COMP:9752"/>
        <dbReference type="Rhea" id="RHEA-COMP:10505"/>
        <dbReference type="ChEBI" id="CHEBI:15378"/>
        <dbReference type="ChEBI" id="CHEBI:29969"/>
        <dbReference type="ChEBI" id="CHEBI:30616"/>
        <dbReference type="ChEBI" id="CHEBI:33019"/>
        <dbReference type="ChEBI" id="CHEBI:57586"/>
        <dbReference type="ChEBI" id="CHEBI:83144"/>
        <dbReference type="ChEBI" id="CHEBI:456215"/>
        <dbReference type="EC" id="6.3.4.15"/>
    </reaction>
</comment>
<dbReference type="Gene3D" id="2.30.30.100">
    <property type="match status" value="1"/>
</dbReference>
<dbReference type="Pfam" id="PF03099">
    <property type="entry name" value="BPL_LplA_LipB"/>
    <property type="match status" value="1"/>
</dbReference>
<dbReference type="EMBL" id="JABWTA010000001">
    <property type="protein sequence ID" value="NVE93959.1"/>
    <property type="molecule type" value="Genomic_DNA"/>
</dbReference>
<gene>
    <name evidence="8" type="ORF">HUO12_03505</name>
</gene>
<dbReference type="InterPro" id="IPR004143">
    <property type="entry name" value="BPL_LPL_catalytic"/>
</dbReference>
<evidence type="ECO:0000256" key="6">
    <source>
        <dbReference type="ARBA" id="ARBA00047846"/>
    </source>
</evidence>
<dbReference type="AlphaFoldDB" id="A0A850H848"/>
<dbReference type="InterPro" id="IPR003142">
    <property type="entry name" value="BPL_C"/>
</dbReference>
<dbReference type="GO" id="GO:0004077">
    <property type="term" value="F:biotin--[biotin carboxyl-carrier protein] ligase activity"/>
    <property type="evidence" value="ECO:0007669"/>
    <property type="project" value="UniProtKB-EC"/>
</dbReference>
<dbReference type="InterPro" id="IPR008988">
    <property type="entry name" value="Transcriptional_repressor_C"/>
</dbReference>
<dbReference type="PANTHER" id="PTHR12835">
    <property type="entry name" value="BIOTIN PROTEIN LIGASE"/>
    <property type="match status" value="1"/>
</dbReference>
<evidence type="ECO:0000313" key="8">
    <source>
        <dbReference type="EMBL" id="NVE93959.1"/>
    </source>
</evidence>
<keyword evidence="9" id="KW-1185">Reference proteome</keyword>
<evidence type="ECO:0000313" key="9">
    <source>
        <dbReference type="Proteomes" id="UP000546031"/>
    </source>
</evidence>
<accession>A0A850H848</accession>
<keyword evidence="3" id="KW-0067">ATP-binding</keyword>